<evidence type="ECO:0000313" key="3">
    <source>
        <dbReference type="Proteomes" id="UP000320055"/>
    </source>
</evidence>
<dbReference type="RefSeq" id="WP_144873021.1">
    <property type="nucleotide sequence ID" value="NZ_LR214008.1"/>
</dbReference>
<gene>
    <name evidence="2" type="ORF">H1P_2650003</name>
</gene>
<evidence type="ECO:0000256" key="1">
    <source>
        <dbReference type="SAM" id="SignalP"/>
    </source>
</evidence>
<accession>A0A563VST7</accession>
<reference evidence="2 3" key="1">
    <citation type="submission" date="2019-01" db="EMBL/GenBank/DDBJ databases">
        <authorList>
            <person name="Brito A."/>
        </authorList>
    </citation>
    <scope>NUCLEOTIDE SEQUENCE [LARGE SCALE GENOMIC DNA]</scope>
    <source>
        <strain evidence="2">1</strain>
    </source>
</reference>
<feature type="chain" id="PRO_5021939204" description="PEP-CTERM protein-sorting domain-containing protein" evidence="1">
    <location>
        <begin position="26"/>
        <end position="253"/>
    </location>
</feature>
<keyword evidence="1" id="KW-0732">Signal</keyword>
<organism evidence="2 3">
    <name type="scientific">Hyella patelloides LEGE 07179</name>
    <dbReference type="NCBI Taxonomy" id="945734"/>
    <lineage>
        <taxon>Bacteria</taxon>
        <taxon>Bacillati</taxon>
        <taxon>Cyanobacteriota</taxon>
        <taxon>Cyanophyceae</taxon>
        <taxon>Pleurocapsales</taxon>
        <taxon>Hyellaceae</taxon>
        <taxon>Hyella</taxon>
    </lineage>
</organism>
<sequence>MGLRTYISLGVASVATLSGAGAAQAAALQGRVGINPPSPTPGGEQTGVVFTGTGITVGDVDPNAPDPTRPLTDLDFVPPEGGGTGPVVELNANPFNGSNDFAAFVGQTGDIRDLPFADTVDLINNPIPDFIVLDNAFSVTLTSLQFPEYTFDGTGTTVSLGVTGDFINLSDGSNDVSFGTGTFSVDFAGLSIAETRALFDEPGETPDQFNPGTWSSNWVVEGEEHENIPEASNLLGLLAVGLGGAFVLARKKK</sequence>
<dbReference type="AlphaFoldDB" id="A0A563VST7"/>
<dbReference type="EMBL" id="CAACVJ010000185">
    <property type="protein sequence ID" value="VEP14442.1"/>
    <property type="molecule type" value="Genomic_DNA"/>
</dbReference>
<name>A0A563VST7_9CYAN</name>
<evidence type="ECO:0000313" key="2">
    <source>
        <dbReference type="EMBL" id="VEP14442.1"/>
    </source>
</evidence>
<dbReference type="Proteomes" id="UP000320055">
    <property type="component" value="Unassembled WGS sequence"/>
</dbReference>
<proteinExistence type="predicted"/>
<evidence type="ECO:0008006" key="4">
    <source>
        <dbReference type="Google" id="ProtNLM"/>
    </source>
</evidence>
<feature type="signal peptide" evidence="1">
    <location>
        <begin position="1"/>
        <end position="25"/>
    </location>
</feature>
<dbReference type="OrthoDB" id="591927at2"/>
<keyword evidence="3" id="KW-1185">Reference proteome</keyword>
<protein>
    <recommendedName>
        <fullName evidence="4">PEP-CTERM protein-sorting domain-containing protein</fullName>
    </recommendedName>
</protein>